<evidence type="ECO:0000313" key="2">
    <source>
        <dbReference type="EMBL" id="RIB26320.1"/>
    </source>
</evidence>
<dbReference type="Proteomes" id="UP000266673">
    <property type="component" value="Unassembled WGS sequence"/>
</dbReference>
<feature type="transmembrane region" description="Helical" evidence="1">
    <location>
        <begin position="114"/>
        <end position="133"/>
    </location>
</feature>
<keyword evidence="3" id="KW-1185">Reference proteome</keyword>
<keyword evidence="1" id="KW-0812">Transmembrane</keyword>
<accession>A0A397VUR6</accession>
<feature type="transmembrane region" description="Helical" evidence="1">
    <location>
        <begin position="83"/>
        <end position="102"/>
    </location>
</feature>
<organism evidence="2 3">
    <name type="scientific">Gigaspora rosea</name>
    <dbReference type="NCBI Taxonomy" id="44941"/>
    <lineage>
        <taxon>Eukaryota</taxon>
        <taxon>Fungi</taxon>
        <taxon>Fungi incertae sedis</taxon>
        <taxon>Mucoromycota</taxon>
        <taxon>Glomeromycotina</taxon>
        <taxon>Glomeromycetes</taxon>
        <taxon>Diversisporales</taxon>
        <taxon>Gigasporaceae</taxon>
        <taxon>Gigaspora</taxon>
    </lineage>
</organism>
<dbReference type="EMBL" id="QKWP01000139">
    <property type="protein sequence ID" value="RIB26320.1"/>
    <property type="molecule type" value="Genomic_DNA"/>
</dbReference>
<feature type="transmembrane region" description="Helical" evidence="1">
    <location>
        <begin position="145"/>
        <end position="165"/>
    </location>
</feature>
<protein>
    <submittedName>
        <fullName evidence="2">Uncharacterized protein</fullName>
    </submittedName>
</protein>
<evidence type="ECO:0000256" key="1">
    <source>
        <dbReference type="SAM" id="Phobius"/>
    </source>
</evidence>
<dbReference type="OrthoDB" id="2374553at2759"/>
<gene>
    <name evidence="2" type="ORF">C2G38_276975</name>
</gene>
<evidence type="ECO:0000313" key="3">
    <source>
        <dbReference type="Proteomes" id="UP000266673"/>
    </source>
</evidence>
<comment type="caution">
    <text evidence="2">The sequence shown here is derived from an EMBL/GenBank/DDBJ whole genome shotgun (WGS) entry which is preliminary data.</text>
</comment>
<keyword evidence="1" id="KW-1133">Transmembrane helix</keyword>
<dbReference type="AlphaFoldDB" id="A0A397VUR6"/>
<proteinExistence type="predicted"/>
<reference evidence="2 3" key="1">
    <citation type="submission" date="2018-06" db="EMBL/GenBank/DDBJ databases">
        <title>Comparative genomics reveals the genomic features of Rhizophagus irregularis, R. cerebriforme, R. diaphanum and Gigaspora rosea, and their symbiotic lifestyle signature.</title>
        <authorList>
            <person name="Morin E."/>
            <person name="San Clemente H."/>
            <person name="Chen E.C.H."/>
            <person name="De La Providencia I."/>
            <person name="Hainaut M."/>
            <person name="Kuo A."/>
            <person name="Kohler A."/>
            <person name="Murat C."/>
            <person name="Tang N."/>
            <person name="Roy S."/>
            <person name="Loubradou J."/>
            <person name="Henrissat B."/>
            <person name="Grigoriev I.V."/>
            <person name="Corradi N."/>
            <person name="Roux C."/>
            <person name="Martin F.M."/>
        </authorList>
    </citation>
    <scope>NUCLEOTIDE SEQUENCE [LARGE SCALE GENOMIC DNA]</scope>
    <source>
        <strain evidence="2 3">DAOM 194757</strain>
    </source>
</reference>
<name>A0A397VUR6_9GLOM</name>
<sequence>MNRLVSTNRATTDPTSHKQILVEFMINQAESLTDPDVKTIITDLNILIKNKDASSLAIQNLSIYLDSTYGFQPSPNLWKEIKFLLIGLVAICVIFVAIYIWSKKKHPKGDAFSIFKVTILTLDFVLNALFIFTNGLEFDDLFFTGYVHNLIIIIIFILFKILIIFH</sequence>
<keyword evidence="1" id="KW-0472">Membrane</keyword>